<organism evidence="2 3">
    <name type="scientific">Anaerofustis stercorihominis DSM 17244</name>
    <dbReference type="NCBI Taxonomy" id="445971"/>
    <lineage>
        <taxon>Bacteria</taxon>
        <taxon>Bacillati</taxon>
        <taxon>Bacillota</taxon>
        <taxon>Clostridia</taxon>
        <taxon>Eubacteriales</taxon>
        <taxon>Eubacteriaceae</taxon>
        <taxon>Anaerofustis</taxon>
    </lineage>
</organism>
<evidence type="ECO:0000256" key="1">
    <source>
        <dbReference type="SAM" id="Phobius"/>
    </source>
</evidence>
<protein>
    <submittedName>
        <fullName evidence="2">Uncharacterized protein</fullName>
    </submittedName>
</protein>
<accession>B1C8D0</accession>
<keyword evidence="1" id="KW-0472">Membrane</keyword>
<dbReference type="Proteomes" id="UP000005178">
    <property type="component" value="Unassembled WGS sequence"/>
</dbReference>
<dbReference type="EMBL" id="ABIL02000005">
    <property type="protein sequence ID" value="EDS73267.1"/>
    <property type="molecule type" value="Genomic_DNA"/>
</dbReference>
<dbReference type="AlphaFoldDB" id="B1C8D0"/>
<keyword evidence="1" id="KW-0812">Transmembrane</keyword>
<evidence type="ECO:0000313" key="2">
    <source>
        <dbReference type="EMBL" id="EDS73267.1"/>
    </source>
</evidence>
<sequence>MKEVIDFIMKGLDISYIYEDVIVLVCILLSLILIIVFIKKFIKSFK</sequence>
<reference evidence="2" key="1">
    <citation type="submission" date="2008-01" db="EMBL/GenBank/DDBJ databases">
        <authorList>
            <person name="Fulton L."/>
            <person name="Clifton S."/>
            <person name="Fulton B."/>
            <person name="Xu J."/>
            <person name="Minx P."/>
            <person name="Pepin K.H."/>
            <person name="Johnson M."/>
            <person name="Thiruvilangam P."/>
            <person name="Bhonagiri V."/>
            <person name="Nash W.E."/>
            <person name="Mardis E.R."/>
            <person name="Wilson R.K."/>
        </authorList>
    </citation>
    <scope>NUCLEOTIDE SEQUENCE [LARGE SCALE GENOMIC DNA]</scope>
    <source>
        <strain evidence="2">DSM 17244</strain>
    </source>
</reference>
<feature type="transmembrane region" description="Helical" evidence="1">
    <location>
        <begin position="16"/>
        <end position="38"/>
    </location>
</feature>
<reference evidence="2" key="2">
    <citation type="submission" date="2013-08" db="EMBL/GenBank/DDBJ databases">
        <title>Draft genome sequence of Anaerofustis stercorihominis (DSM 17244).</title>
        <authorList>
            <person name="Sudarsanam P."/>
            <person name="Ley R."/>
            <person name="Guruge J."/>
            <person name="Turnbaugh P.J."/>
            <person name="Mahowald M."/>
            <person name="Liep D."/>
            <person name="Gordon J."/>
        </authorList>
    </citation>
    <scope>NUCLEOTIDE SEQUENCE</scope>
    <source>
        <strain evidence="2">DSM 17244</strain>
    </source>
</reference>
<dbReference type="RefSeq" id="WP_007049431.1">
    <property type="nucleotide sequence ID" value="NZ_DS560015.1"/>
</dbReference>
<name>B1C8D0_9FIRM</name>
<evidence type="ECO:0000313" key="3">
    <source>
        <dbReference type="Proteomes" id="UP000005178"/>
    </source>
</evidence>
<gene>
    <name evidence="2" type="ORF">ANASTE_00987</name>
</gene>
<dbReference type="HOGENOM" id="CLU_3179497_0_0_9"/>
<dbReference type="GeneID" id="98001498"/>
<proteinExistence type="predicted"/>
<comment type="caution">
    <text evidence="2">The sequence shown here is derived from an EMBL/GenBank/DDBJ whole genome shotgun (WGS) entry which is preliminary data.</text>
</comment>
<keyword evidence="3" id="KW-1185">Reference proteome</keyword>
<keyword evidence="1" id="KW-1133">Transmembrane helix</keyword>